<evidence type="ECO:0000256" key="1">
    <source>
        <dbReference type="ARBA" id="ARBA00004141"/>
    </source>
</evidence>
<evidence type="ECO:0000256" key="11">
    <source>
        <dbReference type="SAM" id="Phobius"/>
    </source>
</evidence>
<dbReference type="InterPro" id="IPR044726">
    <property type="entry name" value="ABCC_6TM_D2"/>
</dbReference>
<evidence type="ECO:0000256" key="7">
    <source>
        <dbReference type="ARBA" id="ARBA00022840"/>
    </source>
</evidence>
<feature type="transmembrane region" description="Helical" evidence="11">
    <location>
        <begin position="915"/>
        <end position="937"/>
    </location>
</feature>
<dbReference type="PANTHER" id="PTHR24223:SF456">
    <property type="entry name" value="MULTIDRUG RESISTANCE-ASSOCIATED PROTEIN LETHAL(2)03659"/>
    <property type="match status" value="1"/>
</dbReference>
<dbReference type="CDD" id="cd18579">
    <property type="entry name" value="ABC_6TM_ABCC_D1"/>
    <property type="match status" value="1"/>
</dbReference>
<evidence type="ECO:0000256" key="4">
    <source>
        <dbReference type="ARBA" id="ARBA00022692"/>
    </source>
</evidence>
<dbReference type="InterPro" id="IPR011527">
    <property type="entry name" value="ABC1_TM_dom"/>
</dbReference>
<evidence type="ECO:0000313" key="15">
    <source>
        <dbReference type="Proteomes" id="UP000626109"/>
    </source>
</evidence>
<dbReference type="PROSITE" id="PS50893">
    <property type="entry name" value="ABC_TRANSPORTER_2"/>
    <property type="match status" value="2"/>
</dbReference>
<dbReference type="InterPro" id="IPR027417">
    <property type="entry name" value="P-loop_NTPase"/>
</dbReference>
<dbReference type="PROSITE" id="PS50929">
    <property type="entry name" value="ABC_TM1F"/>
    <property type="match status" value="2"/>
</dbReference>
<dbReference type="SUPFAM" id="SSF90123">
    <property type="entry name" value="ABC transporter transmembrane region"/>
    <property type="match status" value="2"/>
</dbReference>
<dbReference type="Pfam" id="PF00005">
    <property type="entry name" value="ABC_tran"/>
    <property type="match status" value="2"/>
</dbReference>
<keyword evidence="3" id="KW-0813">Transport</keyword>
<feature type="domain" description="ABC transmembrane type-1" evidence="13">
    <location>
        <begin position="698"/>
        <end position="972"/>
    </location>
</feature>
<feature type="transmembrane region" description="Helical" evidence="11">
    <location>
        <begin position="207"/>
        <end position="229"/>
    </location>
</feature>
<dbReference type="FunFam" id="3.40.50.300:FF:000630">
    <property type="entry name" value="ATP-binding cassette (ABC) transporter, putative"/>
    <property type="match status" value="1"/>
</dbReference>
<keyword evidence="5" id="KW-0677">Repeat</keyword>
<dbReference type="GO" id="GO:0140359">
    <property type="term" value="F:ABC-type transporter activity"/>
    <property type="evidence" value="ECO:0007669"/>
    <property type="project" value="InterPro"/>
</dbReference>
<dbReference type="FunFam" id="1.20.1560.10:FF:000013">
    <property type="entry name" value="ABC transporter C family member 2"/>
    <property type="match status" value="1"/>
</dbReference>
<keyword evidence="4 11" id="KW-0812">Transmembrane</keyword>
<feature type="transmembrane region" description="Helical" evidence="11">
    <location>
        <begin position="690"/>
        <end position="717"/>
    </location>
</feature>
<feature type="domain" description="ABC transmembrane type-1" evidence="13">
    <location>
        <begin position="99"/>
        <end position="367"/>
    </location>
</feature>
<keyword evidence="7" id="KW-0067">ATP-binding</keyword>
<dbReference type="EMBL" id="CAJNNW010026975">
    <property type="protein sequence ID" value="CAE8688897.1"/>
    <property type="molecule type" value="Genomic_DNA"/>
</dbReference>
<keyword evidence="6" id="KW-0547">Nucleotide-binding</keyword>
<evidence type="ECO:0000256" key="2">
    <source>
        <dbReference type="ARBA" id="ARBA00009726"/>
    </source>
</evidence>
<comment type="similarity">
    <text evidence="2">Belongs to the ABC transporter superfamily. ABCC family. Conjugate transporter (TC 3.A.1.208) subfamily.</text>
</comment>
<feature type="transmembrane region" description="Helical" evidence="11">
    <location>
        <begin position="816"/>
        <end position="843"/>
    </location>
</feature>
<gene>
    <name evidence="14" type="ORF">PGLA2088_LOCUS26200</name>
</gene>
<evidence type="ECO:0000313" key="14">
    <source>
        <dbReference type="EMBL" id="CAE8688897.1"/>
    </source>
</evidence>
<feature type="transmembrane region" description="Helical" evidence="11">
    <location>
        <begin position="729"/>
        <end position="754"/>
    </location>
</feature>
<dbReference type="GO" id="GO:0005524">
    <property type="term" value="F:ATP binding"/>
    <property type="evidence" value="ECO:0007669"/>
    <property type="project" value="UniProtKB-KW"/>
</dbReference>
<evidence type="ECO:0000256" key="10">
    <source>
        <dbReference type="SAM" id="MobiDB-lite"/>
    </source>
</evidence>
<dbReference type="InterPro" id="IPR017871">
    <property type="entry name" value="ABC_transporter-like_CS"/>
</dbReference>
<dbReference type="PANTHER" id="PTHR24223">
    <property type="entry name" value="ATP-BINDING CASSETTE SUB-FAMILY C"/>
    <property type="match status" value="1"/>
</dbReference>
<dbReference type="CDD" id="cd18580">
    <property type="entry name" value="ABC_6TM_ABCC_D2"/>
    <property type="match status" value="1"/>
</dbReference>
<keyword evidence="8 11" id="KW-1133">Transmembrane helix</keyword>
<dbReference type="Pfam" id="PF00664">
    <property type="entry name" value="ABC_membrane"/>
    <property type="match status" value="2"/>
</dbReference>
<protein>
    <recommendedName>
        <fullName evidence="16">ATP-dependent transporter ycf16</fullName>
    </recommendedName>
</protein>
<dbReference type="GO" id="GO:0016020">
    <property type="term" value="C:membrane"/>
    <property type="evidence" value="ECO:0007669"/>
    <property type="project" value="UniProtKB-SubCell"/>
</dbReference>
<keyword evidence="9 11" id="KW-0472">Membrane</keyword>
<dbReference type="SMART" id="SM00382">
    <property type="entry name" value="AAA"/>
    <property type="match status" value="2"/>
</dbReference>
<proteinExistence type="inferred from homology"/>
<name>A0A813K2Z1_POLGL</name>
<dbReference type="InterPro" id="IPR003593">
    <property type="entry name" value="AAA+_ATPase"/>
</dbReference>
<evidence type="ECO:0000256" key="9">
    <source>
        <dbReference type="ARBA" id="ARBA00023136"/>
    </source>
</evidence>
<evidence type="ECO:0000256" key="3">
    <source>
        <dbReference type="ARBA" id="ARBA00022448"/>
    </source>
</evidence>
<comment type="caution">
    <text evidence="14">The sequence shown here is derived from an EMBL/GenBank/DDBJ whole genome shotgun (WGS) entry which is preliminary data.</text>
</comment>
<sequence>MASPQKQPGSPPMASGVQPSPADEAGLLATITFSYGLPLMRVGAQRPLQLRDVPTICVSDSAEVVVQRVQDAWDAELLRRPKRPSLLWALFRASKAKIIMSGVYAFLESAVRIAQPVLLQGFLRALTADKERDMYLFASGLVLVSLAQAVIHHQFFYVTMTTGWNLRTAVTGMLHWKLLKLRSNDVGSASSVDCYNLVSNDCQRFDLALPFLHMGWSAIMDVVVVGALVVLEVGWAAMLGSFAVIVVFVMVMSSFGSLLLKQRRITAALTDERLKLTSETIGAVMSVKTYCWEGAFVDRLSAIRSREHGSIFRTQVMTAATGTMYFTLAPISSFVLFMTFVGRGERLSLPIVYTVLSLLLTLRISVGKGFAQFVRTGPECLAAIGRMQTFLTMPEVQHEATHTASNPVLEVTKASFAWPGGSSQALADVSFKVSQGELLVVSGPVGCGKSALLQALLGELDLQAGRVDIGGLRGARSSAALAYAPQTPWICAGTLRANVLLGSLYDEVWYDKVMSACCLKEDLQQLGALGDLTEIGERGVNLSGGQRARVGLARAVYAKPEILLLDDPLAAVDPAVATRLIQGCIRGPVLSSTAVVLCTHQESVFPLADTLLLLGEGGVVRSCGLPKEVAAACGLNLAASNLDAAPVAAETGPVVDPTNAREDPMSGLVRAEDRKQGSVGLKTYVHFAKLAGYGIVGVTFMAFLFSQVTLLLASYWLGVWAEAEDQSDSTYIVVFSAFTGACVLCACVRSILFYSATLRASSSMHTRALQGLLRTHLGFFTANPQGRIMNRFSGDLGNVDELLSGAMHEVADLGSIIVGSLILVSIAVPPIIPVFCAMIYYMIRLRRFVVSSMTELKRLDSITRSPVFDCFADSMRGLSCIRAFSRQEASQQRMIALLQTNAEAWYWWLITNRFIGFRLDVLCVVIMAFAAIGGAALRDTVSPQLVGLAVVEVINMSGLFQFMVRQSALVESFMTSFERLKSYSHLPPEEDAGSWDPSPDFPSKAELQVTNLSMRYRSDLPVVLKDVNFSCSGGVKIGICGRTGSGKSSFFMALSRLADITGGSIAIDGVDIASMPLKALRRCIAWVPQEPSFFSGTLRMNLDPCGLYEDKYLLAALLSVQMVDAVGPQGLNLQIENQGSNFSVGERQLLSLARALLQQRCLLCMDEAFANVDFVTDSKVQAAIRTMTQDLRATVLVIAHRMQTLADSDHIVVMDAGRVVEHGSPKELLAVGGFYANMVGHTPATEAATVTGHTPALEVSDLTLSV</sequence>
<evidence type="ECO:0008006" key="16">
    <source>
        <dbReference type="Google" id="ProtNLM"/>
    </source>
</evidence>
<accession>A0A813K2Z1</accession>
<dbReference type="Proteomes" id="UP000626109">
    <property type="component" value="Unassembled WGS sequence"/>
</dbReference>
<evidence type="ECO:0000256" key="6">
    <source>
        <dbReference type="ARBA" id="ARBA00022741"/>
    </source>
</evidence>
<dbReference type="GO" id="GO:0016887">
    <property type="term" value="F:ATP hydrolysis activity"/>
    <property type="evidence" value="ECO:0007669"/>
    <property type="project" value="InterPro"/>
</dbReference>
<dbReference type="InterPro" id="IPR044746">
    <property type="entry name" value="ABCC_6TM_D1"/>
</dbReference>
<dbReference type="InterPro" id="IPR036640">
    <property type="entry name" value="ABC1_TM_sf"/>
</dbReference>
<evidence type="ECO:0000259" key="12">
    <source>
        <dbReference type="PROSITE" id="PS50893"/>
    </source>
</evidence>
<organism evidence="14 15">
    <name type="scientific">Polarella glacialis</name>
    <name type="common">Dinoflagellate</name>
    <dbReference type="NCBI Taxonomy" id="89957"/>
    <lineage>
        <taxon>Eukaryota</taxon>
        <taxon>Sar</taxon>
        <taxon>Alveolata</taxon>
        <taxon>Dinophyceae</taxon>
        <taxon>Suessiales</taxon>
        <taxon>Suessiaceae</taxon>
        <taxon>Polarella</taxon>
    </lineage>
</organism>
<dbReference type="CDD" id="cd03250">
    <property type="entry name" value="ABCC_MRP_domain1"/>
    <property type="match status" value="1"/>
</dbReference>
<dbReference type="InterPro" id="IPR050173">
    <property type="entry name" value="ABC_transporter_C-like"/>
</dbReference>
<feature type="domain" description="ABC transporter" evidence="12">
    <location>
        <begin position="409"/>
        <end position="642"/>
    </location>
</feature>
<evidence type="ECO:0000256" key="8">
    <source>
        <dbReference type="ARBA" id="ARBA00022989"/>
    </source>
</evidence>
<dbReference type="InterPro" id="IPR003439">
    <property type="entry name" value="ABC_transporter-like_ATP-bd"/>
</dbReference>
<dbReference type="Gene3D" id="1.20.1560.10">
    <property type="entry name" value="ABC transporter type 1, transmembrane domain"/>
    <property type="match status" value="2"/>
</dbReference>
<evidence type="ECO:0000259" key="13">
    <source>
        <dbReference type="PROSITE" id="PS50929"/>
    </source>
</evidence>
<dbReference type="Gene3D" id="3.40.50.300">
    <property type="entry name" value="P-loop containing nucleotide triphosphate hydrolases"/>
    <property type="match status" value="2"/>
</dbReference>
<dbReference type="CDD" id="cd03244">
    <property type="entry name" value="ABCC_MRP_domain2"/>
    <property type="match status" value="1"/>
</dbReference>
<reference evidence="14" key="1">
    <citation type="submission" date="2021-02" db="EMBL/GenBank/DDBJ databases">
        <authorList>
            <person name="Dougan E. K."/>
            <person name="Rhodes N."/>
            <person name="Thang M."/>
            <person name="Chan C."/>
        </authorList>
    </citation>
    <scope>NUCLEOTIDE SEQUENCE</scope>
</reference>
<evidence type="ECO:0000256" key="5">
    <source>
        <dbReference type="ARBA" id="ARBA00022737"/>
    </source>
</evidence>
<dbReference type="AlphaFoldDB" id="A0A813K2Z1"/>
<dbReference type="PROSITE" id="PS00211">
    <property type="entry name" value="ABC_TRANSPORTER_1"/>
    <property type="match status" value="2"/>
</dbReference>
<comment type="subcellular location">
    <subcellularLocation>
        <location evidence="1">Membrane</location>
        <topology evidence="1">Multi-pass membrane protein</topology>
    </subcellularLocation>
</comment>
<feature type="transmembrane region" description="Helical" evidence="11">
    <location>
        <begin position="235"/>
        <end position="260"/>
    </location>
</feature>
<feature type="region of interest" description="Disordered" evidence="10">
    <location>
        <begin position="1"/>
        <end position="20"/>
    </location>
</feature>
<feature type="transmembrane region" description="Helical" evidence="11">
    <location>
        <begin position="347"/>
        <end position="366"/>
    </location>
</feature>
<feature type="transmembrane region" description="Helical" evidence="11">
    <location>
        <begin position="134"/>
        <end position="151"/>
    </location>
</feature>
<dbReference type="SUPFAM" id="SSF52540">
    <property type="entry name" value="P-loop containing nucleoside triphosphate hydrolases"/>
    <property type="match status" value="2"/>
</dbReference>
<feature type="domain" description="ABC transporter" evidence="12">
    <location>
        <begin position="1007"/>
        <end position="1241"/>
    </location>
</feature>
<feature type="transmembrane region" description="Helical" evidence="11">
    <location>
        <begin position="316"/>
        <end position="341"/>
    </location>
</feature>